<evidence type="ECO:0000313" key="1">
    <source>
        <dbReference type="EMBL" id="KAJ9634986.1"/>
    </source>
</evidence>
<dbReference type="AlphaFoldDB" id="A0AA39CYA6"/>
<reference evidence="1" key="1">
    <citation type="submission" date="2022-10" db="EMBL/GenBank/DDBJ databases">
        <title>Culturing micro-colonial fungi from biological soil crusts in the Mojave desert and describing Neophaeococcomyces mojavensis, and introducing the new genera and species Taxawa tesnikishii.</title>
        <authorList>
            <person name="Kurbessoian T."/>
            <person name="Stajich J.E."/>
        </authorList>
    </citation>
    <scope>NUCLEOTIDE SEQUENCE</scope>
    <source>
        <strain evidence="1">TK_35</strain>
    </source>
</reference>
<keyword evidence="2" id="KW-1185">Reference proteome</keyword>
<dbReference type="EMBL" id="JAPDRN010000035">
    <property type="protein sequence ID" value="KAJ9634986.1"/>
    <property type="molecule type" value="Genomic_DNA"/>
</dbReference>
<gene>
    <name evidence="1" type="ORF">H2204_005941</name>
</gene>
<sequence>MPHWSIEDIKTTLGRFKTPSGKGEWGFDVFYCPVDLFDYLADITFLCKVQPDSKNISQEVIEQAMLFGKAIDQWDASDYSGPRLDIVEVWRLGILLYLIRLFQLPEGSLNTTNLVSSIFQYARTIPPRTSWGYSMSWPLFQAGLLLPVEDAQNKTWLRSMLYNNFYTLGCLHQKLAVEALEQVWKSGKDCVLSDPEFLEGKLIL</sequence>
<accession>A0AA39CYA6</accession>
<name>A0AA39CYA6_9EURO</name>
<dbReference type="Proteomes" id="UP001172681">
    <property type="component" value="Unassembled WGS sequence"/>
</dbReference>
<comment type="caution">
    <text evidence="1">The sequence shown here is derived from an EMBL/GenBank/DDBJ whole genome shotgun (WGS) entry which is preliminary data.</text>
</comment>
<dbReference type="Pfam" id="PF11951">
    <property type="entry name" value="Fungal_trans_2"/>
    <property type="match status" value="1"/>
</dbReference>
<protein>
    <submittedName>
        <fullName evidence="1">Uncharacterized protein</fullName>
    </submittedName>
</protein>
<organism evidence="1 2">
    <name type="scientific">Knufia peltigerae</name>
    <dbReference type="NCBI Taxonomy" id="1002370"/>
    <lineage>
        <taxon>Eukaryota</taxon>
        <taxon>Fungi</taxon>
        <taxon>Dikarya</taxon>
        <taxon>Ascomycota</taxon>
        <taxon>Pezizomycotina</taxon>
        <taxon>Eurotiomycetes</taxon>
        <taxon>Chaetothyriomycetidae</taxon>
        <taxon>Chaetothyriales</taxon>
        <taxon>Trichomeriaceae</taxon>
        <taxon>Knufia</taxon>
    </lineage>
</organism>
<dbReference type="InterPro" id="IPR021858">
    <property type="entry name" value="Fun_TF"/>
</dbReference>
<evidence type="ECO:0000313" key="2">
    <source>
        <dbReference type="Proteomes" id="UP001172681"/>
    </source>
</evidence>
<proteinExistence type="predicted"/>